<keyword evidence="2" id="KW-1185">Reference proteome</keyword>
<protein>
    <submittedName>
        <fullName evidence="1">Uncharacterized protein</fullName>
    </submittedName>
</protein>
<proteinExistence type="predicted"/>
<name>A0ACC1RKF0_9HYPO</name>
<gene>
    <name evidence="1" type="ORF">NM208_g14198</name>
</gene>
<evidence type="ECO:0000313" key="2">
    <source>
        <dbReference type="Proteomes" id="UP001148629"/>
    </source>
</evidence>
<sequence>MNLDARRSDQPDKAVCVLNMLYTFGYKLDDPRHTGWDVKFCTVIQGQHRDVYELYEQTPRNQIVPFQDRLFGEARPRADVCDFGLFRNWLKTCETKHDHPRPDFSGKMTIRLIDVRQKCLVQWQGPTWEAPRFVALSYMWGKDKQAVMLTKDRLSGFEKPGFLDQKLDRTIQDAIEDSPEDKRVQIPQMHHIYGMAVLVIIAAHGDSADAGLPGVAPKSRKVPRVLLDLPGIRLIRRSPVRIHTAQDDLDICFTENYLLASTYTTRAWTFQEGLLAARVLIFTAHQVYFECPRCTWCEETHWESDTMDFTGWRGILDPTPIDVWIDRLDRRAYDDISGDEIRPEPPRNSYATLIKNYLERNLTHDTDILDACTGVLSTIRETEQTDFFFGLRTRHFGNDLLFNYNDHAARRFPDQDKLEAGARAKFPTWSWTAWKGKVEIANVARNNSYDPVENLIPCDGVKCYRMRIDQQGNKSLEVINENGGWRFEEGYVRSSEGIFDPTEIGNPEPHAQFHGESSGAETTTTTADSSKVDTAAIPSYLQDLTLSSLSRHPTYPHILPDFHVVFATFSCLVVVRTQGYKEERSKDIPGLIFPSWGRRQVYACRKRKTLGAGPEATPQDSPSSDVGESRIPRPLPRSLEQGPYLGYLPPTKTYEELLAIRDGVYRLLFMNNNQLPMWGHLLCKPKSSSALEDGSNWDGQILERVSCVTGPANILERAQQNKYGTEWGIHVLG</sequence>
<comment type="caution">
    <text evidence="1">The sequence shown here is derived from an EMBL/GenBank/DDBJ whole genome shotgun (WGS) entry which is preliminary data.</text>
</comment>
<evidence type="ECO:0000313" key="1">
    <source>
        <dbReference type="EMBL" id="KAJ3519250.1"/>
    </source>
</evidence>
<dbReference type="Proteomes" id="UP001148629">
    <property type="component" value="Unassembled WGS sequence"/>
</dbReference>
<dbReference type="EMBL" id="JANRMS010003199">
    <property type="protein sequence ID" value="KAJ3519250.1"/>
    <property type="molecule type" value="Genomic_DNA"/>
</dbReference>
<reference evidence="1" key="1">
    <citation type="submission" date="2022-08" db="EMBL/GenBank/DDBJ databases">
        <title>Genome Sequence of Fusarium decemcellulare.</title>
        <authorList>
            <person name="Buettner E."/>
        </authorList>
    </citation>
    <scope>NUCLEOTIDE SEQUENCE</scope>
    <source>
        <strain evidence="1">Babe19</strain>
    </source>
</reference>
<organism evidence="1 2">
    <name type="scientific">Fusarium decemcellulare</name>
    <dbReference type="NCBI Taxonomy" id="57161"/>
    <lineage>
        <taxon>Eukaryota</taxon>
        <taxon>Fungi</taxon>
        <taxon>Dikarya</taxon>
        <taxon>Ascomycota</taxon>
        <taxon>Pezizomycotina</taxon>
        <taxon>Sordariomycetes</taxon>
        <taxon>Hypocreomycetidae</taxon>
        <taxon>Hypocreales</taxon>
        <taxon>Nectriaceae</taxon>
        <taxon>Fusarium</taxon>
        <taxon>Fusarium decemcellulare species complex</taxon>
    </lineage>
</organism>
<accession>A0ACC1RKF0</accession>